<organism evidence="12 13">
    <name type="scientific">Shewanella surugensis</name>
    <dbReference type="NCBI Taxonomy" id="212020"/>
    <lineage>
        <taxon>Bacteria</taxon>
        <taxon>Pseudomonadati</taxon>
        <taxon>Pseudomonadota</taxon>
        <taxon>Gammaproteobacteria</taxon>
        <taxon>Alteromonadales</taxon>
        <taxon>Shewanellaceae</taxon>
        <taxon>Shewanella</taxon>
    </lineage>
</organism>
<keyword evidence="13" id="KW-1185">Reference proteome</keyword>
<evidence type="ECO:0000256" key="1">
    <source>
        <dbReference type="ARBA" id="ARBA00004377"/>
    </source>
</evidence>
<accession>A0ABT0LAS4</accession>
<feature type="coiled-coil region" evidence="10">
    <location>
        <begin position="175"/>
        <end position="238"/>
    </location>
</feature>
<keyword evidence="4 9" id="KW-1003">Cell membrane</keyword>
<dbReference type="PANTHER" id="PTHR30386:SF26">
    <property type="entry name" value="TRANSPORT PROTEIN COMB"/>
    <property type="match status" value="1"/>
</dbReference>
<dbReference type="Pfam" id="PF26002">
    <property type="entry name" value="Beta-barrel_AprE"/>
    <property type="match status" value="1"/>
</dbReference>
<evidence type="ECO:0000256" key="9">
    <source>
        <dbReference type="RuleBase" id="RU365093"/>
    </source>
</evidence>
<dbReference type="EMBL" id="JAKIKS010000020">
    <property type="protein sequence ID" value="MCL1124266.1"/>
    <property type="molecule type" value="Genomic_DNA"/>
</dbReference>
<keyword evidence="8" id="KW-0472">Membrane</keyword>
<evidence type="ECO:0000256" key="7">
    <source>
        <dbReference type="ARBA" id="ARBA00022989"/>
    </source>
</evidence>
<dbReference type="InterPro" id="IPR058982">
    <property type="entry name" value="Beta-barrel_AprE"/>
</dbReference>
<comment type="caution">
    <text evidence="12">The sequence shown here is derived from an EMBL/GenBank/DDBJ whole genome shotgun (WGS) entry which is preliminary data.</text>
</comment>
<evidence type="ECO:0000313" key="12">
    <source>
        <dbReference type="EMBL" id="MCL1124266.1"/>
    </source>
</evidence>
<comment type="similarity">
    <text evidence="2 9">Belongs to the membrane fusion protein (MFP) (TC 8.A.1) family.</text>
</comment>
<dbReference type="PANTHER" id="PTHR30386">
    <property type="entry name" value="MEMBRANE FUSION SUBUNIT OF EMRAB-TOLC MULTIDRUG EFFLUX PUMP"/>
    <property type="match status" value="1"/>
</dbReference>
<name>A0ABT0LAS4_9GAMM</name>
<feature type="domain" description="AprE-like beta-barrel" evidence="11">
    <location>
        <begin position="290"/>
        <end position="375"/>
    </location>
</feature>
<evidence type="ECO:0000256" key="10">
    <source>
        <dbReference type="SAM" id="Coils"/>
    </source>
</evidence>
<dbReference type="Proteomes" id="UP001203423">
    <property type="component" value="Unassembled WGS sequence"/>
</dbReference>
<evidence type="ECO:0000259" key="11">
    <source>
        <dbReference type="Pfam" id="PF26002"/>
    </source>
</evidence>
<sequence length="398" mass="45365">MLIILASQAELDIIVSARGELLLDSDIEKVQHLEGGILEQLMVSQGDTVYEGQAIAKLKSLERNSTLNTTLLEIIELELALITYRALSNMLPPDFSQYSQYADVVRNYQKKWQSEFNKNNSNQGLITHDIDHKEKLLNSMQSRIRSSQKQLTLIRKQLSIKQTLHEEEMASYVDVLNMQVQEMNMLREIENLEEAALNETFQQKRLTKQLTDLISNRNAEYQSKINEHAKQLQIKKAQKPQLSDKVDRLVVYSPVDGVIDKIHFNFKSAVIPPGESIADIAPLKNTLHGEAKIPRKDMGFVEVGQEVKLKFDTYNSAKYGGLSAVISSISRSSYEEKESEFYLANITINQSYLERSGIKYNLSPYMEFTAEIKTGSRTVLDYAVKPIMSAIEDTFDER</sequence>
<keyword evidence="3 9" id="KW-0813">Transport</keyword>
<keyword evidence="5 9" id="KW-0997">Cell inner membrane</keyword>
<evidence type="ECO:0000256" key="4">
    <source>
        <dbReference type="ARBA" id="ARBA00022475"/>
    </source>
</evidence>
<evidence type="ECO:0000256" key="5">
    <source>
        <dbReference type="ARBA" id="ARBA00022519"/>
    </source>
</evidence>
<keyword evidence="6" id="KW-0812">Transmembrane</keyword>
<evidence type="ECO:0000256" key="3">
    <source>
        <dbReference type="ARBA" id="ARBA00022448"/>
    </source>
</evidence>
<evidence type="ECO:0000256" key="2">
    <source>
        <dbReference type="ARBA" id="ARBA00009477"/>
    </source>
</evidence>
<dbReference type="InterPro" id="IPR010129">
    <property type="entry name" value="T1SS_HlyD"/>
</dbReference>
<comment type="subcellular location">
    <subcellularLocation>
        <location evidence="1 9">Cell inner membrane</location>
        <topology evidence="1 9">Single-pass membrane protein</topology>
    </subcellularLocation>
</comment>
<evidence type="ECO:0000256" key="6">
    <source>
        <dbReference type="ARBA" id="ARBA00022692"/>
    </source>
</evidence>
<keyword evidence="10" id="KW-0175">Coiled coil</keyword>
<gene>
    <name evidence="12" type="ORF">L2764_07225</name>
</gene>
<protein>
    <recommendedName>
        <fullName evidence="9">Membrane fusion protein (MFP) family protein</fullName>
    </recommendedName>
</protein>
<dbReference type="PRINTS" id="PR01490">
    <property type="entry name" value="RTXTOXIND"/>
</dbReference>
<evidence type="ECO:0000256" key="8">
    <source>
        <dbReference type="ARBA" id="ARBA00023136"/>
    </source>
</evidence>
<reference evidence="12 13" key="1">
    <citation type="submission" date="2022-01" db="EMBL/GenBank/DDBJ databases">
        <title>Whole genome-based taxonomy of the Shewanellaceae.</title>
        <authorList>
            <person name="Martin-Rodriguez A.J."/>
        </authorList>
    </citation>
    <scope>NUCLEOTIDE SEQUENCE [LARGE SCALE GENOMIC DNA]</scope>
    <source>
        <strain evidence="12 13">DSM 17177</strain>
    </source>
</reference>
<evidence type="ECO:0000313" key="13">
    <source>
        <dbReference type="Proteomes" id="UP001203423"/>
    </source>
</evidence>
<proteinExistence type="inferred from homology"/>
<keyword evidence="7" id="KW-1133">Transmembrane helix</keyword>
<dbReference type="InterPro" id="IPR050739">
    <property type="entry name" value="MFP"/>
</dbReference>
<dbReference type="Gene3D" id="2.40.30.170">
    <property type="match status" value="1"/>
</dbReference>
<dbReference type="NCBIfam" id="TIGR01843">
    <property type="entry name" value="type_I_hlyD"/>
    <property type="match status" value="1"/>
</dbReference>